<dbReference type="GO" id="GO:0042407">
    <property type="term" value="P:cristae formation"/>
    <property type="evidence" value="ECO:0000318"/>
    <property type="project" value="GO_Central"/>
</dbReference>
<evidence type="ECO:0000313" key="10">
    <source>
        <dbReference type="Proteomes" id="UP000235220"/>
    </source>
</evidence>
<name>A0A2I4H3X1_JUGRE</name>
<dbReference type="FunCoup" id="A0A2I4H3X1">
    <property type="interactions" value="2636"/>
</dbReference>
<evidence type="ECO:0000256" key="2">
    <source>
        <dbReference type="ARBA" id="ARBA00010877"/>
    </source>
</evidence>
<evidence type="ECO:0000256" key="4">
    <source>
        <dbReference type="ARBA" id="ARBA00022792"/>
    </source>
</evidence>
<keyword evidence="3" id="KW-0812">Transmembrane</keyword>
<proteinExistence type="inferred from homology"/>
<evidence type="ECO:0000256" key="6">
    <source>
        <dbReference type="ARBA" id="ARBA00023128"/>
    </source>
</evidence>
<comment type="subcellular location">
    <subcellularLocation>
        <location evidence="1">Mitochondrion inner membrane</location>
    </subcellularLocation>
</comment>
<feature type="region of interest" description="Disordered" evidence="9">
    <location>
        <begin position="119"/>
        <end position="169"/>
    </location>
</feature>
<feature type="compositionally biased region" description="Polar residues" evidence="9">
    <location>
        <begin position="38"/>
        <end position="48"/>
    </location>
</feature>
<accession>A0A2I4H3X1</accession>
<evidence type="ECO:0000313" key="11">
    <source>
        <dbReference type="RefSeq" id="XP_018850838.1"/>
    </source>
</evidence>
<dbReference type="PANTHER" id="PTHR15415:SF7">
    <property type="entry name" value="MICOS COMPLEX SUBUNIT MIC60"/>
    <property type="match status" value="1"/>
</dbReference>
<evidence type="ECO:0000256" key="1">
    <source>
        <dbReference type="ARBA" id="ARBA00004273"/>
    </source>
</evidence>
<keyword evidence="6" id="KW-0496">Mitochondrion</keyword>
<feature type="region of interest" description="Disordered" evidence="9">
    <location>
        <begin position="194"/>
        <end position="270"/>
    </location>
</feature>
<dbReference type="AlphaFoldDB" id="A0A2I4H3X1"/>
<evidence type="ECO:0000256" key="8">
    <source>
        <dbReference type="SAM" id="Coils"/>
    </source>
</evidence>
<dbReference type="RefSeq" id="XP_018850838.1">
    <property type="nucleotide sequence ID" value="XM_018995293.2"/>
</dbReference>
<dbReference type="STRING" id="51240.A0A2I4H3X1"/>
<comment type="similarity">
    <text evidence="2">Belongs to the MICOS complex subunit Mic60 family.</text>
</comment>
<feature type="compositionally biased region" description="Polar residues" evidence="9">
    <location>
        <begin position="194"/>
        <end position="210"/>
    </location>
</feature>
<reference evidence="11" key="1">
    <citation type="submission" date="2025-08" db="UniProtKB">
        <authorList>
            <consortium name="RefSeq"/>
        </authorList>
    </citation>
    <scope>IDENTIFICATION</scope>
    <source>
        <tissue evidence="11">Leaves</tissue>
    </source>
</reference>
<dbReference type="KEGG" id="jre:109013257"/>
<dbReference type="GO" id="GO:0061617">
    <property type="term" value="C:MICOS complex"/>
    <property type="evidence" value="ECO:0000318"/>
    <property type="project" value="GO_Central"/>
</dbReference>
<dbReference type="Gramene" id="Jr01_16350_p1">
    <property type="protein sequence ID" value="cds.Jr01_16350_p1"/>
    <property type="gene ID" value="Jr01_16350"/>
</dbReference>
<feature type="coiled-coil region" evidence="8">
    <location>
        <begin position="349"/>
        <end position="430"/>
    </location>
</feature>
<protein>
    <submittedName>
        <fullName evidence="11">MICOS complex subunit MIC60</fullName>
    </submittedName>
</protein>
<feature type="region of interest" description="Disordered" evidence="9">
    <location>
        <begin position="23"/>
        <end position="54"/>
    </location>
</feature>
<keyword evidence="8" id="KW-0175">Coiled coil</keyword>
<dbReference type="InterPro" id="IPR019133">
    <property type="entry name" value="MIC60"/>
</dbReference>
<keyword evidence="10" id="KW-1185">Reference proteome</keyword>
<keyword evidence="4" id="KW-0999">Mitochondrion inner membrane</keyword>
<keyword evidence="5" id="KW-1133">Transmembrane helix</keyword>
<evidence type="ECO:0000256" key="9">
    <source>
        <dbReference type="SAM" id="MobiDB-lite"/>
    </source>
</evidence>
<dbReference type="Proteomes" id="UP000235220">
    <property type="component" value="Chromosome 1"/>
</dbReference>
<organism evidence="10 11">
    <name type="scientific">Juglans regia</name>
    <name type="common">English walnut</name>
    <dbReference type="NCBI Taxonomy" id="51240"/>
    <lineage>
        <taxon>Eukaryota</taxon>
        <taxon>Viridiplantae</taxon>
        <taxon>Streptophyta</taxon>
        <taxon>Embryophyta</taxon>
        <taxon>Tracheophyta</taxon>
        <taxon>Spermatophyta</taxon>
        <taxon>Magnoliopsida</taxon>
        <taxon>eudicotyledons</taxon>
        <taxon>Gunneridae</taxon>
        <taxon>Pentapetalae</taxon>
        <taxon>rosids</taxon>
        <taxon>fabids</taxon>
        <taxon>Fagales</taxon>
        <taxon>Juglandaceae</taxon>
        <taxon>Juglans</taxon>
    </lineage>
</organism>
<evidence type="ECO:0000256" key="3">
    <source>
        <dbReference type="ARBA" id="ARBA00022692"/>
    </source>
</evidence>
<keyword evidence="7" id="KW-0472">Membrane</keyword>
<sequence length="650" mass="71145">MLRRSVLEISSLRALRRIPRQITTQIPAHSSRKEFSTRHPQNASSQPGSAGRPHDSGFLPKLIVGSVAIGAAFFAAYQTGYLDQFLSKEQHSSFKEAKVHVENRDPKDIQPSVERLISSGSKEPNKLESQHPGEQLVSHESEEANKLSPTAEHGNPKVEDLKNQSQVQDKSDIIPAEDLIPIQEKDSLKLSQISVESNEQSADSGISSEGSPDIESTEEDTGKTRDGIDTAPAATQVGAVLEESDMKTLPPEHLNTENRPEDVSGNDLKSSGSLLEAYSLRDQTEHSAATSLKSQGNSESNTVNEALISAAGELSDAYISKDGKLVLDFLEAIHAAEERQAELDARVFAEEKRVLKEKYERNLKDAAARELMRAEEAAILDKELKREKSKAAHALKSLQEKLEEKLKMELEQKENEAELKLNKLQEFAKAELAAAIASEKAAQIEKMAETNLHINALCMAFYARSEEARQSHFAHKLALGAVALEDALSKGLPIQTEIDALRSYLDSSDKDSVLDLVLYSLPEETCKNGADTPLQLNHKFDALKGTLRHFSLIPPGGGGILAHSLAHVASLLKVKEVDQSGDGIESVINRVENYMREGKLAEAADALEEGVRDTQAAEIVGDWVRQVRNRAITEQALTLLQSYATAISLS</sequence>
<dbReference type="PANTHER" id="PTHR15415">
    <property type="entry name" value="MITOFILIN"/>
    <property type="match status" value="1"/>
</dbReference>
<dbReference type="OrthoDB" id="10261039at2759"/>
<feature type="compositionally biased region" description="Basic and acidic residues" evidence="9">
    <location>
        <begin position="123"/>
        <end position="145"/>
    </location>
</feature>
<dbReference type="Pfam" id="PF09731">
    <property type="entry name" value="Mitofilin"/>
    <property type="match status" value="1"/>
</dbReference>
<dbReference type="GeneID" id="109013257"/>
<evidence type="ECO:0000256" key="5">
    <source>
        <dbReference type="ARBA" id="ARBA00022989"/>
    </source>
</evidence>
<evidence type="ECO:0000256" key="7">
    <source>
        <dbReference type="ARBA" id="ARBA00023136"/>
    </source>
</evidence>
<gene>
    <name evidence="11" type="primary">LOC109013257</name>
</gene>